<organism evidence="2 3">
    <name type="scientific">Aquisalinus luteolus</name>
    <dbReference type="NCBI Taxonomy" id="1566827"/>
    <lineage>
        <taxon>Bacteria</taxon>
        <taxon>Pseudomonadati</taxon>
        <taxon>Pseudomonadota</taxon>
        <taxon>Alphaproteobacteria</taxon>
        <taxon>Parvularculales</taxon>
        <taxon>Parvularculaceae</taxon>
        <taxon>Aquisalinus</taxon>
    </lineage>
</organism>
<comment type="caution">
    <text evidence="2">The sequence shown here is derived from an EMBL/GenBank/DDBJ whole genome shotgun (WGS) entry which is preliminary data.</text>
</comment>
<dbReference type="PANTHER" id="PTHR34203">
    <property type="entry name" value="METHYLTRANSFERASE, FKBM FAMILY PROTEIN"/>
    <property type="match status" value="1"/>
</dbReference>
<dbReference type="SUPFAM" id="SSF53335">
    <property type="entry name" value="S-adenosyl-L-methionine-dependent methyltransferases"/>
    <property type="match status" value="1"/>
</dbReference>
<keyword evidence="3" id="KW-1185">Reference proteome</keyword>
<gene>
    <name evidence="2" type="ORF">FF098_003730</name>
</gene>
<dbReference type="Gene3D" id="3.40.50.150">
    <property type="entry name" value="Vaccinia Virus protein VP39"/>
    <property type="match status" value="1"/>
</dbReference>
<dbReference type="Proteomes" id="UP000818603">
    <property type="component" value="Unassembled WGS sequence"/>
</dbReference>
<dbReference type="GO" id="GO:0032259">
    <property type="term" value="P:methylation"/>
    <property type="evidence" value="ECO:0007669"/>
    <property type="project" value="UniProtKB-KW"/>
</dbReference>
<name>A0ABX0HKX2_9PROT</name>
<keyword evidence="2" id="KW-0489">Methyltransferase</keyword>
<evidence type="ECO:0000313" key="3">
    <source>
        <dbReference type="Proteomes" id="UP000818603"/>
    </source>
</evidence>
<protein>
    <submittedName>
        <fullName evidence="2">FkbM family methyltransferase</fullName>
    </submittedName>
</protein>
<dbReference type="InterPro" id="IPR052514">
    <property type="entry name" value="SAM-dependent_MTase"/>
</dbReference>
<dbReference type="NCBIfam" id="TIGR01444">
    <property type="entry name" value="fkbM_fam"/>
    <property type="match status" value="1"/>
</dbReference>
<dbReference type="GO" id="GO:0008168">
    <property type="term" value="F:methyltransferase activity"/>
    <property type="evidence" value="ECO:0007669"/>
    <property type="project" value="UniProtKB-KW"/>
</dbReference>
<evidence type="ECO:0000259" key="1">
    <source>
        <dbReference type="Pfam" id="PF05050"/>
    </source>
</evidence>
<reference evidence="2 3" key="1">
    <citation type="submission" date="2020-02" db="EMBL/GenBank/DDBJ databases">
        <title>Genome sequence of Parvularcula flava strain NH6-79.</title>
        <authorList>
            <person name="Abdul Karim M.H."/>
            <person name="Lam M.Q."/>
            <person name="Chen S.J."/>
            <person name="Yahya A."/>
            <person name="Shahir S."/>
            <person name="Shamsir M.S."/>
            <person name="Chong C.S."/>
        </authorList>
    </citation>
    <scope>NUCLEOTIDE SEQUENCE [LARGE SCALE GENOMIC DNA]</scope>
    <source>
        <strain evidence="2 3">NH6-79</strain>
    </source>
</reference>
<accession>A0ABX0HKX2</accession>
<feature type="domain" description="Methyltransferase FkbM" evidence="1">
    <location>
        <begin position="382"/>
        <end position="535"/>
    </location>
</feature>
<keyword evidence="2" id="KW-0808">Transferase</keyword>
<sequence>MTIPSSIDIVIIAGRDDLPLLRLQARSISRHLQADLIGNILICVDADDAEPAITDIHHQLAGEYGDFWSKVQVVDARVSLDLASGLHDKAYRQLTLFFAADLARTPYCLLMQAKDHILRPTRVEDLFSEDGRPFFSLASEAERPVNDMLRGAYNFYNVSTLRIPKSTPPSTTPMMIIRAEVDALKKSIELRAKSSPRDFMASNADSLTFLALYQAYLFSRENQPTSLYVSVQQNRLKLTSDWPNNWQDIDEILDRTRKNDCRYFSIHAARLGKLAREHTDKLLLLWRNCGLIADNENTDWLVPVESSGEVHNPFPDIPDEQFRLYYRQGLTLLLDKNCLVDQYMIERGYWENRQIERLLGFAEAAELKPGAKRVFLDVGSFWALYSLKARQSGLFDEIVLFEADHRNFSQLQAQLFLNHVIVPDEIRTIFAPVTDKPGPVNMMRSELRRDGNRGAAGIMPEGHPVPPIELQGVSLDSVLDYENCLLVMKFDVEKHEIQVLAGARTLLRANEAVLQIESYELADDVHSFLKGIGYRKLGEIGPDRFYSNIPSLESFE</sequence>
<dbReference type="EMBL" id="VCJR02000001">
    <property type="protein sequence ID" value="NHK27013.1"/>
    <property type="molecule type" value="Genomic_DNA"/>
</dbReference>
<dbReference type="RefSeq" id="WP_166426303.1">
    <property type="nucleotide sequence ID" value="NZ_BMGZ01000001.1"/>
</dbReference>
<dbReference type="InterPro" id="IPR006342">
    <property type="entry name" value="FkbM_mtfrase"/>
</dbReference>
<evidence type="ECO:0000313" key="2">
    <source>
        <dbReference type="EMBL" id="NHK27013.1"/>
    </source>
</evidence>
<dbReference type="PANTHER" id="PTHR34203:SF15">
    <property type="entry name" value="SLL1173 PROTEIN"/>
    <property type="match status" value="1"/>
</dbReference>
<dbReference type="InterPro" id="IPR029063">
    <property type="entry name" value="SAM-dependent_MTases_sf"/>
</dbReference>
<proteinExistence type="predicted"/>
<dbReference type="Pfam" id="PF05050">
    <property type="entry name" value="Methyltransf_21"/>
    <property type="match status" value="1"/>
</dbReference>